<gene>
    <name evidence="2" type="ORF">CHU95_00890</name>
</gene>
<reference evidence="2 3" key="1">
    <citation type="submission" date="2017-07" db="EMBL/GenBank/DDBJ databases">
        <title>Niveispirillum cyanobacteriorum sp. nov., isolated from cyanobacterial aggregates in a eutrophic lake.</title>
        <authorList>
            <person name="Cai H."/>
        </authorList>
    </citation>
    <scope>NUCLEOTIDE SEQUENCE [LARGE SCALE GENOMIC DNA]</scope>
    <source>
        <strain evidence="3">TH1-14</strain>
    </source>
</reference>
<name>A0A255Z840_9PROT</name>
<protein>
    <recommendedName>
        <fullName evidence="1">Aminoglycoside phosphotransferase domain-containing protein</fullName>
    </recommendedName>
</protein>
<organism evidence="2 3">
    <name type="scientific">Niveispirillum lacus</name>
    <dbReference type="NCBI Taxonomy" id="1981099"/>
    <lineage>
        <taxon>Bacteria</taxon>
        <taxon>Pseudomonadati</taxon>
        <taxon>Pseudomonadota</taxon>
        <taxon>Alphaproteobacteria</taxon>
        <taxon>Rhodospirillales</taxon>
        <taxon>Azospirillaceae</taxon>
        <taxon>Niveispirillum</taxon>
    </lineage>
</organism>
<dbReference type="Pfam" id="PF01636">
    <property type="entry name" value="APH"/>
    <property type="match status" value="1"/>
</dbReference>
<evidence type="ECO:0000259" key="1">
    <source>
        <dbReference type="Pfam" id="PF01636"/>
    </source>
</evidence>
<comment type="caution">
    <text evidence="2">The sequence shown here is derived from an EMBL/GenBank/DDBJ whole genome shotgun (WGS) entry which is preliminary data.</text>
</comment>
<evidence type="ECO:0000313" key="2">
    <source>
        <dbReference type="EMBL" id="OYQ37616.1"/>
    </source>
</evidence>
<sequence length="337" mass="36682">MRVMRENVIICFLARAGWADAARAPMGADWSTRRYERLTRPDGAKAILMDAAGDGAGQVPPFVRLCGLLRAMDLSAPLIFAEDQGQGLLLLEDFGDDSFALLLDRGDDPWPLYCRATDVLSHLHKRFDPGTAPDIQRYDLTLFTQQVALFGDAYLDAAATPLSPAGRRALDDAWTMVLTQVLGIVPDSLLLRDYHPGNLMALRDRAGVRACGLLDVQDGGIGPISYDLLSLLQDARRDVPDEIQSAMIDRYLSAMPGLSQGAFLASYAVMGAMRHARILGRVAQLAAGGGKARQLAFLSRVWGQFRRAIAHPLLSPIQSFTDQHLPPDGAVPHILGQ</sequence>
<feature type="domain" description="Aminoglycoside phosphotransferase" evidence="1">
    <location>
        <begin position="25"/>
        <end position="258"/>
    </location>
</feature>
<dbReference type="Proteomes" id="UP000216998">
    <property type="component" value="Unassembled WGS sequence"/>
</dbReference>
<evidence type="ECO:0000313" key="3">
    <source>
        <dbReference type="Proteomes" id="UP000216998"/>
    </source>
</evidence>
<accession>A0A255Z840</accession>
<dbReference type="EMBL" id="NOXU01000012">
    <property type="protein sequence ID" value="OYQ37616.1"/>
    <property type="molecule type" value="Genomic_DNA"/>
</dbReference>
<proteinExistence type="predicted"/>
<keyword evidence="3" id="KW-1185">Reference proteome</keyword>
<dbReference type="SUPFAM" id="SSF56112">
    <property type="entry name" value="Protein kinase-like (PK-like)"/>
    <property type="match status" value="1"/>
</dbReference>
<dbReference type="Gene3D" id="3.90.1200.10">
    <property type="match status" value="1"/>
</dbReference>
<dbReference type="InterPro" id="IPR002575">
    <property type="entry name" value="Aminoglycoside_PTrfase"/>
</dbReference>
<dbReference type="AlphaFoldDB" id="A0A255Z840"/>
<dbReference type="Gene3D" id="3.30.200.20">
    <property type="entry name" value="Phosphorylase Kinase, domain 1"/>
    <property type="match status" value="1"/>
</dbReference>
<dbReference type="OrthoDB" id="9809275at2"/>
<dbReference type="InterPro" id="IPR011009">
    <property type="entry name" value="Kinase-like_dom_sf"/>
</dbReference>